<protein>
    <submittedName>
        <fullName evidence="1">Uncharacterized protein</fullName>
    </submittedName>
</protein>
<organism evidence="1 2">
    <name type="scientific">Panicum virgatum</name>
    <name type="common">Blackwell switchgrass</name>
    <dbReference type="NCBI Taxonomy" id="38727"/>
    <lineage>
        <taxon>Eukaryota</taxon>
        <taxon>Viridiplantae</taxon>
        <taxon>Streptophyta</taxon>
        <taxon>Embryophyta</taxon>
        <taxon>Tracheophyta</taxon>
        <taxon>Spermatophyta</taxon>
        <taxon>Magnoliopsida</taxon>
        <taxon>Liliopsida</taxon>
        <taxon>Poales</taxon>
        <taxon>Poaceae</taxon>
        <taxon>PACMAD clade</taxon>
        <taxon>Panicoideae</taxon>
        <taxon>Panicodae</taxon>
        <taxon>Paniceae</taxon>
        <taxon>Panicinae</taxon>
        <taxon>Panicum</taxon>
        <taxon>Panicum sect. Hiantes</taxon>
    </lineage>
</organism>
<gene>
    <name evidence="1" type="ORF">PVAP13_3NG258081</name>
</gene>
<evidence type="ECO:0000313" key="1">
    <source>
        <dbReference type="EMBL" id="KAG2617943.1"/>
    </source>
</evidence>
<proteinExistence type="predicted"/>
<dbReference type="EMBL" id="CM029042">
    <property type="protein sequence ID" value="KAG2617943.1"/>
    <property type="molecule type" value="Genomic_DNA"/>
</dbReference>
<reference evidence="1" key="1">
    <citation type="submission" date="2020-05" db="EMBL/GenBank/DDBJ databases">
        <title>WGS assembly of Panicum virgatum.</title>
        <authorList>
            <person name="Lovell J.T."/>
            <person name="Jenkins J."/>
            <person name="Shu S."/>
            <person name="Juenger T.E."/>
            <person name="Schmutz J."/>
        </authorList>
    </citation>
    <scope>NUCLEOTIDE SEQUENCE</scope>
    <source>
        <strain evidence="1">AP13</strain>
    </source>
</reference>
<sequence length="148" mass="16480">MLDLALVSEPRHSLIFKVIPTVNHDHGEMAAHFHIVATHAPQNSAPPNMRGANDWQNTQISSTRRRLSLQQELHDPFSLHVAAKHAPIHEQMGTVRLAVQGRAAHQEHNKLIHAIDHGFHAANHLPRLTRASSIISFARWVAQTLSPG</sequence>
<name>A0A8T0UAD7_PANVG</name>
<accession>A0A8T0UAD7</accession>
<keyword evidence="2" id="KW-1185">Reference proteome</keyword>
<dbReference type="Proteomes" id="UP000823388">
    <property type="component" value="Chromosome 3N"/>
</dbReference>
<comment type="caution">
    <text evidence="1">The sequence shown here is derived from an EMBL/GenBank/DDBJ whole genome shotgun (WGS) entry which is preliminary data.</text>
</comment>
<evidence type="ECO:0000313" key="2">
    <source>
        <dbReference type="Proteomes" id="UP000823388"/>
    </source>
</evidence>
<dbReference type="AlphaFoldDB" id="A0A8T0UAD7"/>